<reference evidence="4" key="1">
    <citation type="submission" date="2013-02" db="EMBL/GenBank/DDBJ databases">
        <authorList>
            <person name="Hughes D."/>
        </authorList>
    </citation>
    <scope>NUCLEOTIDE SEQUENCE</scope>
    <source>
        <strain>Durham</strain>
        <strain evidence="4">NC isolate 2 -- Noor lab</strain>
    </source>
</reference>
<evidence type="ECO:0000256" key="2">
    <source>
        <dbReference type="SAM" id="Phobius"/>
    </source>
</evidence>
<organism evidence="3 4">
    <name type="scientific">Megaselia scalaris</name>
    <name type="common">Humpbacked fly</name>
    <name type="synonym">Phora scalaris</name>
    <dbReference type="NCBI Taxonomy" id="36166"/>
    <lineage>
        <taxon>Eukaryota</taxon>
        <taxon>Metazoa</taxon>
        <taxon>Ecdysozoa</taxon>
        <taxon>Arthropoda</taxon>
        <taxon>Hexapoda</taxon>
        <taxon>Insecta</taxon>
        <taxon>Pterygota</taxon>
        <taxon>Neoptera</taxon>
        <taxon>Endopterygota</taxon>
        <taxon>Diptera</taxon>
        <taxon>Brachycera</taxon>
        <taxon>Muscomorpha</taxon>
        <taxon>Platypezoidea</taxon>
        <taxon>Phoridae</taxon>
        <taxon>Megaseliini</taxon>
        <taxon>Megaselia</taxon>
    </lineage>
</organism>
<keyword evidence="2" id="KW-0472">Membrane</keyword>
<evidence type="ECO:0000313" key="3">
    <source>
        <dbReference type="EnsemblMetazoa" id="MESCA003548-PA"/>
    </source>
</evidence>
<name>T1GJA4_MEGSC</name>
<reference evidence="3" key="2">
    <citation type="submission" date="2015-06" db="UniProtKB">
        <authorList>
            <consortium name="EnsemblMetazoa"/>
        </authorList>
    </citation>
    <scope>IDENTIFICATION</scope>
</reference>
<dbReference type="EMBL" id="CAQQ02394158">
    <property type="status" value="NOT_ANNOTATED_CDS"/>
    <property type="molecule type" value="Genomic_DNA"/>
</dbReference>
<dbReference type="AlphaFoldDB" id="T1GJA4"/>
<dbReference type="EnsemblMetazoa" id="MESCA003548-RA">
    <property type="protein sequence ID" value="MESCA003548-PA"/>
    <property type="gene ID" value="MESCA003548"/>
</dbReference>
<evidence type="ECO:0000313" key="4">
    <source>
        <dbReference type="Proteomes" id="UP000015102"/>
    </source>
</evidence>
<evidence type="ECO:0000256" key="1">
    <source>
        <dbReference type="SAM" id="MobiDB-lite"/>
    </source>
</evidence>
<dbReference type="STRING" id="36166.T1GJA4"/>
<accession>T1GJA4</accession>
<keyword evidence="4" id="KW-1185">Reference proteome</keyword>
<feature type="region of interest" description="Disordered" evidence="1">
    <location>
        <begin position="1"/>
        <end position="35"/>
    </location>
</feature>
<feature type="transmembrane region" description="Helical" evidence="2">
    <location>
        <begin position="168"/>
        <end position="184"/>
    </location>
</feature>
<keyword evidence="2" id="KW-0812">Transmembrane</keyword>
<keyword evidence="2" id="KW-1133">Transmembrane helix</keyword>
<proteinExistence type="predicted"/>
<feature type="compositionally biased region" description="Polar residues" evidence="1">
    <location>
        <begin position="16"/>
        <end position="35"/>
    </location>
</feature>
<dbReference type="HOGENOM" id="CLU_1462912_0_0_1"/>
<dbReference type="Proteomes" id="UP000015102">
    <property type="component" value="Unassembled WGS sequence"/>
</dbReference>
<protein>
    <submittedName>
        <fullName evidence="3">Uncharacterized protein</fullName>
    </submittedName>
</protein>
<sequence length="185" mass="20533">MKMKIKKLSPKEENTEQSNDELQGREITSNTPFGTNKNFHHFTSSVIINSSSTSLSPPVVVATTLPKPGTGTSSGATRTNSLNRKQRIFSDETNVNKLKEKNNFVHSRLIKQPNAGNMGAGANDKRTDLNGGSGNINNNSNQNHRTTIIGNPNRIDYNLGIIGWRKKCLFFILFVLLILIVTNWH</sequence>